<proteinExistence type="predicted"/>
<protein>
    <submittedName>
        <fullName evidence="2">Uncharacterized protein</fullName>
    </submittedName>
</protein>
<feature type="region of interest" description="Disordered" evidence="1">
    <location>
        <begin position="31"/>
        <end position="64"/>
    </location>
</feature>
<evidence type="ECO:0000313" key="2">
    <source>
        <dbReference type="EMBL" id="BFP50088.1"/>
    </source>
</evidence>
<organism evidence="2">
    <name type="scientific">Kitasatospora sp. CMC57</name>
    <dbReference type="NCBI Taxonomy" id="3231513"/>
    <lineage>
        <taxon>Bacteria</taxon>
        <taxon>Bacillati</taxon>
        <taxon>Actinomycetota</taxon>
        <taxon>Actinomycetes</taxon>
        <taxon>Kitasatosporales</taxon>
        <taxon>Streptomycetaceae</taxon>
        <taxon>Kitasatospora</taxon>
    </lineage>
</organism>
<reference evidence="2" key="1">
    <citation type="submission" date="2024-07" db="EMBL/GenBank/DDBJ databases">
        <title>Complete genome sequences of cellulolytic bacteria, Kitasatospora sp. CMC57 and Streptomyces sp. CMC78, isolated from Japanese agricultural soil.</title>
        <authorList>
            <person name="Hashimoto T."/>
            <person name="Ito M."/>
            <person name="Iwamoto M."/>
            <person name="Fukahori D."/>
            <person name="Shoda T."/>
            <person name="Sakoda M."/>
            <person name="Morohoshi T."/>
            <person name="Mitsuboshi M."/>
            <person name="Nishizawa T."/>
        </authorList>
    </citation>
    <scope>NUCLEOTIDE SEQUENCE</scope>
    <source>
        <strain evidence="2">CMC57</strain>
        <plasmid evidence="2">pCMC57_01</plasmid>
    </source>
</reference>
<keyword evidence="2" id="KW-0614">Plasmid</keyword>
<gene>
    <name evidence="2" type="ORF">KCMC57_64560</name>
</gene>
<dbReference type="AlphaFoldDB" id="A0AB33KE11"/>
<dbReference type="RefSeq" id="WP_407992326.1">
    <property type="nucleotide sequence ID" value="NZ_AP035882.1"/>
</dbReference>
<geneLocation type="plasmid" evidence="2">
    <name>pCMC57_01</name>
</geneLocation>
<dbReference type="KEGG" id="kic:KCMC57_64560"/>
<sequence length="64" mass="7159">MTHPHGPHCRNTPAWHATEERAERALLDEHIRTLSKESSMAPTMFDPEGEPAPTPQDDDLEQAA</sequence>
<evidence type="ECO:0000256" key="1">
    <source>
        <dbReference type="SAM" id="MobiDB-lite"/>
    </source>
</evidence>
<dbReference type="EMBL" id="AP035882">
    <property type="protein sequence ID" value="BFP50088.1"/>
    <property type="molecule type" value="Genomic_DNA"/>
</dbReference>
<name>A0AB33KE11_9ACTN</name>
<accession>A0AB33KE11</accession>